<comment type="catalytic activity">
    <reaction evidence="1 14">
        <text>Hydrolyzes free adenine bases from 7,8-dihydro-8-oxoguanine:adenine mismatched double-stranded DNA, leaving an apurinic site.</text>
        <dbReference type="EC" id="3.2.2.31"/>
    </reaction>
</comment>
<dbReference type="SUPFAM" id="SSF55811">
    <property type="entry name" value="Nudix"/>
    <property type="match status" value="1"/>
</dbReference>
<evidence type="ECO:0000313" key="16">
    <source>
        <dbReference type="EMBL" id="MCS3904156.1"/>
    </source>
</evidence>
<dbReference type="InterPro" id="IPR029119">
    <property type="entry name" value="MutY_C"/>
</dbReference>
<dbReference type="Gene3D" id="1.10.1670.10">
    <property type="entry name" value="Helix-hairpin-Helix base-excision DNA repair enzymes (C-terminal)"/>
    <property type="match status" value="1"/>
</dbReference>
<dbReference type="SMART" id="SM00478">
    <property type="entry name" value="ENDO3c"/>
    <property type="match status" value="1"/>
</dbReference>
<sequence>MTAAIAPRLLRWAKRHGRHDLPWQRRSGSRNRIAYRVWVAEIMLQQTQVATVIPYFQRFMRAFPSVRALADAPLDDVLAHWSGLGYYARARNLHRAARLVRDEHRGRLPTQRAPLETLPGIGRSTAAAIVAQTDGQPEAILDGNVKRVLARYHAVPGWPGETAVARQLWTLAEQETPQRDVAAYTQAIMDLGATVCTRRRPGCETCPLAGDCQAYAAGRVGDYPGARPQRQKPQRRRVFAVLWNNAGKIMLTRRAPTGIWGGLWCLPEWPDEASCRDWLAGYGLTGTAEPLAPIEHAFTHFRLQLVPLQAVIRRPRRVADAASGDWYSLDAALRLGLPAPIRSLLASLQTQQQENQDGAHGALRKTG</sequence>
<keyword evidence="13 14" id="KW-0326">Glycosidase</keyword>
<feature type="domain" description="HhH-GPD" evidence="15">
    <location>
        <begin position="43"/>
        <end position="194"/>
    </location>
</feature>
<comment type="caution">
    <text evidence="16">The sequence shown here is derived from an EMBL/GenBank/DDBJ whole genome shotgun (WGS) entry which is preliminary data.</text>
</comment>
<accession>A0AAE3HMX6</accession>
<dbReference type="PANTHER" id="PTHR42944:SF1">
    <property type="entry name" value="ADENINE DNA GLYCOSYLASE"/>
    <property type="match status" value="1"/>
</dbReference>
<dbReference type="Proteomes" id="UP001204445">
    <property type="component" value="Unassembled WGS sequence"/>
</dbReference>
<dbReference type="Gene3D" id="1.10.340.30">
    <property type="entry name" value="Hypothetical protein, domain 2"/>
    <property type="match status" value="1"/>
</dbReference>
<evidence type="ECO:0000256" key="11">
    <source>
        <dbReference type="ARBA" id="ARBA00023014"/>
    </source>
</evidence>
<dbReference type="GO" id="GO:0006284">
    <property type="term" value="P:base-excision repair"/>
    <property type="evidence" value="ECO:0007669"/>
    <property type="project" value="UniProtKB-UniRule"/>
</dbReference>
<dbReference type="SUPFAM" id="SSF48150">
    <property type="entry name" value="DNA-glycosylase"/>
    <property type="match status" value="1"/>
</dbReference>
<dbReference type="GO" id="GO:0000701">
    <property type="term" value="F:purine-specific mismatch base pair DNA N-glycosylase activity"/>
    <property type="evidence" value="ECO:0007669"/>
    <property type="project" value="UniProtKB-EC"/>
</dbReference>
<dbReference type="InterPro" id="IPR011257">
    <property type="entry name" value="DNA_glycosylase"/>
</dbReference>
<dbReference type="CDD" id="cd00056">
    <property type="entry name" value="ENDO3c"/>
    <property type="match status" value="1"/>
</dbReference>
<dbReference type="InterPro" id="IPR003265">
    <property type="entry name" value="HhH-GPD_domain"/>
</dbReference>
<keyword evidence="7" id="KW-0479">Metal-binding</keyword>
<dbReference type="InterPro" id="IPR015797">
    <property type="entry name" value="NUDIX_hydrolase-like_dom_sf"/>
</dbReference>
<evidence type="ECO:0000256" key="3">
    <source>
        <dbReference type="ARBA" id="ARBA00008343"/>
    </source>
</evidence>
<dbReference type="Gene3D" id="3.90.79.10">
    <property type="entry name" value="Nucleoside Triphosphate Pyrophosphohydrolase"/>
    <property type="match status" value="1"/>
</dbReference>
<dbReference type="GO" id="GO:0032357">
    <property type="term" value="F:oxidized purine DNA binding"/>
    <property type="evidence" value="ECO:0007669"/>
    <property type="project" value="TreeGrafter"/>
</dbReference>
<keyword evidence="10 14" id="KW-0408">Iron</keyword>
<dbReference type="InterPro" id="IPR003651">
    <property type="entry name" value="Endonuclease3_FeS-loop_motif"/>
</dbReference>
<dbReference type="NCBIfam" id="TIGR01084">
    <property type="entry name" value="mutY"/>
    <property type="match status" value="1"/>
</dbReference>
<evidence type="ECO:0000256" key="7">
    <source>
        <dbReference type="ARBA" id="ARBA00022723"/>
    </source>
</evidence>
<evidence type="ECO:0000256" key="14">
    <source>
        <dbReference type="RuleBase" id="RU365096"/>
    </source>
</evidence>
<dbReference type="FunFam" id="1.10.340.30:FF:000002">
    <property type="entry name" value="Adenine DNA glycosylase"/>
    <property type="match status" value="1"/>
</dbReference>
<dbReference type="GO" id="GO:0035485">
    <property type="term" value="F:adenine/guanine mispair binding"/>
    <property type="evidence" value="ECO:0007669"/>
    <property type="project" value="TreeGrafter"/>
</dbReference>
<dbReference type="InterPro" id="IPR044298">
    <property type="entry name" value="MIG/MutY"/>
</dbReference>
<evidence type="ECO:0000256" key="6">
    <source>
        <dbReference type="ARBA" id="ARBA00022485"/>
    </source>
</evidence>
<evidence type="ECO:0000256" key="2">
    <source>
        <dbReference type="ARBA" id="ARBA00002933"/>
    </source>
</evidence>
<evidence type="ECO:0000259" key="15">
    <source>
        <dbReference type="SMART" id="SM00478"/>
    </source>
</evidence>
<dbReference type="PROSITE" id="PS00764">
    <property type="entry name" value="ENDONUCLEASE_III_1"/>
    <property type="match status" value="1"/>
</dbReference>
<proteinExistence type="inferred from homology"/>
<evidence type="ECO:0000313" key="17">
    <source>
        <dbReference type="Proteomes" id="UP001204445"/>
    </source>
</evidence>
<evidence type="ECO:0000256" key="1">
    <source>
        <dbReference type="ARBA" id="ARBA00000843"/>
    </source>
</evidence>
<name>A0AAE3HMX6_9GAMM</name>
<dbReference type="EMBL" id="JANUCT010000016">
    <property type="protein sequence ID" value="MCS3904156.1"/>
    <property type="molecule type" value="Genomic_DNA"/>
</dbReference>
<dbReference type="GO" id="GO:0046872">
    <property type="term" value="F:metal ion binding"/>
    <property type="evidence" value="ECO:0007669"/>
    <property type="project" value="UniProtKB-UniRule"/>
</dbReference>
<organism evidence="16 17">
    <name type="scientific">Methylohalomonas lacus</name>
    <dbReference type="NCBI Taxonomy" id="398773"/>
    <lineage>
        <taxon>Bacteria</taxon>
        <taxon>Pseudomonadati</taxon>
        <taxon>Pseudomonadota</taxon>
        <taxon>Gammaproteobacteria</taxon>
        <taxon>Methylohalomonadales</taxon>
        <taxon>Methylohalomonadaceae</taxon>
        <taxon>Methylohalomonas</taxon>
    </lineage>
</organism>
<evidence type="ECO:0000256" key="12">
    <source>
        <dbReference type="ARBA" id="ARBA00023204"/>
    </source>
</evidence>
<keyword evidence="8 14" id="KW-0227">DNA damage</keyword>
<dbReference type="GO" id="GO:0006298">
    <property type="term" value="P:mismatch repair"/>
    <property type="evidence" value="ECO:0007669"/>
    <property type="project" value="TreeGrafter"/>
</dbReference>
<evidence type="ECO:0000256" key="13">
    <source>
        <dbReference type="ARBA" id="ARBA00023295"/>
    </source>
</evidence>
<dbReference type="EC" id="3.2.2.31" evidence="4 14"/>
<dbReference type="CDD" id="cd03431">
    <property type="entry name" value="NUDIX_DNA_Glycosylase_C-MutY"/>
    <property type="match status" value="1"/>
</dbReference>
<keyword evidence="11" id="KW-0411">Iron-sulfur</keyword>
<comment type="similarity">
    <text evidence="3 14">Belongs to the Nth/MutY family.</text>
</comment>
<dbReference type="SMART" id="SM00525">
    <property type="entry name" value="FES"/>
    <property type="match status" value="1"/>
</dbReference>
<comment type="function">
    <text evidence="2">Adenine glycosylase active on G-A mispairs. MutY also corrects error-prone DNA synthesis past GO lesions which are due to the oxidatively damaged form of guanine: 7,8-dihydro-8-oxoguanine (8-oxo-dGTP).</text>
</comment>
<protein>
    <recommendedName>
        <fullName evidence="5 14">Adenine DNA glycosylase</fullName>
        <ecNumber evidence="4 14">3.2.2.31</ecNumber>
    </recommendedName>
</protein>
<dbReference type="PANTHER" id="PTHR42944">
    <property type="entry name" value="ADENINE DNA GLYCOSYLASE"/>
    <property type="match status" value="1"/>
</dbReference>
<dbReference type="Pfam" id="PF14815">
    <property type="entry name" value="NUDIX_4"/>
    <property type="match status" value="1"/>
</dbReference>
<dbReference type="GO" id="GO:0034039">
    <property type="term" value="F:8-oxo-7,8-dihydroguanine DNA N-glycosylase activity"/>
    <property type="evidence" value="ECO:0007669"/>
    <property type="project" value="TreeGrafter"/>
</dbReference>
<evidence type="ECO:0000256" key="8">
    <source>
        <dbReference type="ARBA" id="ARBA00022763"/>
    </source>
</evidence>
<dbReference type="AlphaFoldDB" id="A0AAE3HMX6"/>
<evidence type="ECO:0000256" key="4">
    <source>
        <dbReference type="ARBA" id="ARBA00012045"/>
    </source>
</evidence>
<dbReference type="Pfam" id="PF00730">
    <property type="entry name" value="HhH-GPD"/>
    <property type="match status" value="1"/>
</dbReference>
<keyword evidence="17" id="KW-1185">Reference proteome</keyword>
<dbReference type="GO" id="GO:0051539">
    <property type="term" value="F:4 iron, 4 sulfur cluster binding"/>
    <property type="evidence" value="ECO:0007669"/>
    <property type="project" value="UniProtKB-UniRule"/>
</dbReference>
<evidence type="ECO:0000256" key="10">
    <source>
        <dbReference type="ARBA" id="ARBA00023004"/>
    </source>
</evidence>
<keyword evidence="9 16" id="KW-0378">Hydrolase</keyword>
<evidence type="ECO:0000256" key="9">
    <source>
        <dbReference type="ARBA" id="ARBA00022801"/>
    </source>
</evidence>
<keyword evidence="12" id="KW-0234">DNA repair</keyword>
<dbReference type="InterPro" id="IPR023170">
    <property type="entry name" value="HhH_base_excis_C"/>
</dbReference>
<dbReference type="InterPro" id="IPR005760">
    <property type="entry name" value="A/G_AdeGlyc_MutY"/>
</dbReference>
<gene>
    <name evidence="16" type="ORF">J2T55_002189</name>
</gene>
<dbReference type="RefSeq" id="WP_259056536.1">
    <property type="nucleotide sequence ID" value="NZ_JANUCT010000016.1"/>
</dbReference>
<dbReference type="InterPro" id="IPR004035">
    <property type="entry name" value="Endouclease-III_FeS-bd_BS"/>
</dbReference>
<reference evidence="16" key="1">
    <citation type="submission" date="2022-08" db="EMBL/GenBank/DDBJ databases">
        <title>Genomic Encyclopedia of Type Strains, Phase III (KMG-III): the genomes of soil and plant-associated and newly described type strains.</title>
        <authorList>
            <person name="Whitman W."/>
        </authorList>
    </citation>
    <scope>NUCLEOTIDE SEQUENCE</scope>
    <source>
        <strain evidence="16">HMT 1</strain>
    </source>
</reference>
<comment type="cofactor">
    <cofactor evidence="14">
        <name>[4Fe-4S] cluster</name>
        <dbReference type="ChEBI" id="CHEBI:49883"/>
    </cofactor>
    <text evidence="14">Binds 1 [4Fe-4S] cluster.</text>
</comment>
<evidence type="ECO:0000256" key="5">
    <source>
        <dbReference type="ARBA" id="ARBA00022023"/>
    </source>
</evidence>
<keyword evidence="6" id="KW-0004">4Fe-4S</keyword>